<reference evidence="2" key="1">
    <citation type="submission" date="2022-10" db="EMBL/GenBank/DDBJ databases">
        <title>Puccinia triticina Genome sequencing and assembly.</title>
        <authorList>
            <person name="Li C."/>
        </authorList>
    </citation>
    <scope>NUCLEOTIDE SEQUENCE</scope>
    <source>
        <strain evidence="2">Pt15</strain>
    </source>
</reference>
<proteinExistence type="predicted"/>
<evidence type="ECO:0008006" key="4">
    <source>
        <dbReference type="Google" id="ProtNLM"/>
    </source>
</evidence>
<feature type="compositionally biased region" description="Basic residues" evidence="1">
    <location>
        <begin position="1"/>
        <end position="11"/>
    </location>
</feature>
<accession>A0ABY7CY09</accession>
<feature type="compositionally biased region" description="Polar residues" evidence="1">
    <location>
        <begin position="19"/>
        <end position="29"/>
    </location>
</feature>
<organism evidence="2 3">
    <name type="scientific">Puccinia triticina</name>
    <dbReference type="NCBI Taxonomy" id="208348"/>
    <lineage>
        <taxon>Eukaryota</taxon>
        <taxon>Fungi</taxon>
        <taxon>Dikarya</taxon>
        <taxon>Basidiomycota</taxon>
        <taxon>Pucciniomycotina</taxon>
        <taxon>Pucciniomycetes</taxon>
        <taxon>Pucciniales</taxon>
        <taxon>Pucciniaceae</taxon>
        <taxon>Puccinia</taxon>
    </lineage>
</organism>
<evidence type="ECO:0000256" key="1">
    <source>
        <dbReference type="SAM" id="MobiDB-lite"/>
    </source>
</evidence>
<keyword evidence="3" id="KW-1185">Reference proteome</keyword>
<dbReference type="GeneID" id="77802659"/>
<gene>
    <name evidence="2" type="ORF">PtA15_12A180</name>
</gene>
<feature type="region of interest" description="Disordered" evidence="1">
    <location>
        <begin position="1"/>
        <end position="73"/>
    </location>
</feature>
<evidence type="ECO:0000313" key="2">
    <source>
        <dbReference type="EMBL" id="WAQ90194.1"/>
    </source>
</evidence>
<feature type="compositionally biased region" description="Basic and acidic residues" evidence="1">
    <location>
        <begin position="39"/>
        <end position="48"/>
    </location>
</feature>
<name>A0ABY7CY09_9BASI</name>
<dbReference type="RefSeq" id="XP_053025749.1">
    <property type="nucleotide sequence ID" value="XM_053161764.1"/>
</dbReference>
<protein>
    <recommendedName>
        <fullName evidence="4">Enkurin domain-containing protein</fullName>
    </recommendedName>
</protein>
<dbReference type="EMBL" id="CP110432">
    <property type="protein sequence ID" value="WAQ90194.1"/>
    <property type="molecule type" value="Genomic_DNA"/>
</dbReference>
<evidence type="ECO:0000313" key="3">
    <source>
        <dbReference type="Proteomes" id="UP001164743"/>
    </source>
</evidence>
<dbReference type="Proteomes" id="UP001164743">
    <property type="component" value="Chromosome 12A"/>
</dbReference>
<sequence>MVQAHKTHQLRRPGDRKTPQGSPSWSNISPPAPLYKNHGCPEGKDKQDSTTPPHKKAWTKLQPPVVSKDQATQDAVAKTQRILLSMKKDIGELLWEVLRVVPSADKPRAVYKAKRDAIGQELDAKRTQILKRLEQLP</sequence>